<dbReference type="Gene3D" id="1.20.1280.50">
    <property type="match status" value="1"/>
</dbReference>
<dbReference type="OrthoDB" id="3169223at2759"/>
<dbReference type="EMBL" id="CAFZ01000186">
    <property type="protein sequence ID" value="CCA72842.1"/>
    <property type="molecule type" value="Genomic_DNA"/>
</dbReference>
<dbReference type="InParanoid" id="G4TNE9"/>
<dbReference type="SUPFAM" id="SSF81383">
    <property type="entry name" value="F-box domain"/>
    <property type="match status" value="1"/>
</dbReference>
<dbReference type="Gene3D" id="3.80.10.10">
    <property type="entry name" value="Ribonuclease Inhibitor"/>
    <property type="match status" value="1"/>
</dbReference>
<evidence type="ECO:0000313" key="3">
    <source>
        <dbReference type="Proteomes" id="UP000007148"/>
    </source>
</evidence>
<name>G4TNE9_SERID</name>
<dbReference type="SUPFAM" id="SSF52047">
    <property type="entry name" value="RNI-like"/>
    <property type="match status" value="1"/>
</dbReference>
<dbReference type="AlphaFoldDB" id="G4TNE9"/>
<keyword evidence="3" id="KW-1185">Reference proteome</keyword>
<protein>
    <recommendedName>
        <fullName evidence="1">F-box domain-containing protein</fullName>
    </recommendedName>
</protein>
<dbReference type="InterPro" id="IPR001810">
    <property type="entry name" value="F-box_dom"/>
</dbReference>
<organism evidence="2 3">
    <name type="scientific">Serendipita indica (strain DSM 11827)</name>
    <name type="common">Root endophyte fungus</name>
    <name type="synonym">Piriformospora indica</name>
    <dbReference type="NCBI Taxonomy" id="1109443"/>
    <lineage>
        <taxon>Eukaryota</taxon>
        <taxon>Fungi</taxon>
        <taxon>Dikarya</taxon>
        <taxon>Basidiomycota</taxon>
        <taxon>Agaricomycotina</taxon>
        <taxon>Agaricomycetes</taxon>
        <taxon>Sebacinales</taxon>
        <taxon>Serendipitaceae</taxon>
        <taxon>Serendipita</taxon>
    </lineage>
</organism>
<evidence type="ECO:0000259" key="1">
    <source>
        <dbReference type="PROSITE" id="PS50181"/>
    </source>
</evidence>
<dbReference type="PROSITE" id="PS50181">
    <property type="entry name" value="FBOX"/>
    <property type="match status" value="1"/>
</dbReference>
<feature type="domain" description="F-box" evidence="1">
    <location>
        <begin position="84"/>
        <end position="129"/>
    </location>
</feature>
<reference evidence="2 3" key="1">
    <citation type="journal article" date="2011" name="PLoS Pathog.">
        <title>Endophytic Life Strategies Decoded by Genome and Transcriptome Analyses of the Mutualistic Root Symbiont Piriformospora indica.</title>
        <authorList>
            <person name="Zuccaro A."/>
            <person name="Lahrmann U."/>
            <person name="Guldener U."/>
            <person name="Langen G."/>
            <person name="Pfiffi S."/>
            <person name="Biedenkopf D."/>
            <person name="Wong P."/>
            <person name="Samans B."/>
            <person name="Grimm C."/>
            <person name="Basiewicz M."/>
            <person name="Murat C."/>
            <person name="Martin F."/>
            <person name="Kogel K.H."/>
        </authorList>
    </citation>
    <scope>NUCLEOTIDE SEQUENCE [LARGE SCALE GENOMIC DNA]</scope>
    <source>
        <strain evidence="2 3">DSM 11827</strain>
    </source>
</reference>
<dbReference type="InterPro" id="IPR032675">
    <property type="entry name" value="LRR_dom_sf"/>
</dbReference>
<gene>
    <name evidence="2" type="ORF">PIIN_06778</name>
</gene>
<evidence type="ECO:0000313" key="2">
    <source>
        <dbReference type="EMBL" id="CCA72842.1"/>
    </source>
</evidence>
<proteinExistence type="predicted"/>
<comment type="caution">
    <text evidence="2">The sequence shown here is derived from an EMBL/GenBank/DDBJ whole genome shotgun (WGS) entry which is preliminary data.</text>
</comment>
<dbReference type="InterPro" id="IPR036047">
    <property type="entry name" value="F-box-like_dom_sf"/>
</dbReference>
<sequence length="526" mass="56990">MSVSWAATSYAYRGVGPPDDIIGHQDGALPLGHRHFSPTAVWQTNTDAFAIPTPRSPSPLDMFSYNNNIRSGREAAYGRSFRPQSALANLPNEIFSRIFVLCDDVSLLDAALVCRRWLVLSRRAFMTSYTIESANDFNRLLLLLQSTNTFRSDYISHMDIAFTSDETVAGSSAMSNRTSRRQHPHVPSSDVYRLLSSIPVLDSLRLDWVGTRNTSLANPLAGPMPSVPIPLPPFLLLPHILHRLCSIEIRGGSWPLDSLLPALASMTRLRSLTLDNIYEPNTDGAGGSPAMGSGRGKSSGMYRSPIPSMSPSFQLTKLSLARCTLSGDVLAWILSTSMLSLRHLTMNTIRRRVSGITFGRVLAGVGPALETFRIRNHVDLFERWDLEGLVQAGLGYCSNLRTFVVWCDPPQAGSMAIGGAQPFSPQPSPGVYRGYGGGGGGSGIGSPVSPGSSSSSSLAMLGGYAPAPAPGTLLPLLVSVVQRGWMPRLTTLVVQPSHIDQCPSRVECTQHLLLRGVRLYDEWVSV</sequence>
<accession>G4TNE9</accession>
<dbReference type="HOGENOM" id="CLU_517880_0_0_1"/>
<dbReference type="Proteomes" id="UP000007148">
    <property type="component" value="Unassembled WGS sequence"/>
</dbReference>
<dbReference type="Pfam" id="PF12937">
    <property type="entry name" value="F-box-like"/>
    <property type="match status" value="1"/>
</dbReference>
<dbReference type="CDD" id="cd09917">
    <property type="entry name" value="F-box_SF"/>
    <property type="match status" value="1"/>
</dbReference>